<evidence type="ECO:0000256" key="5">
    <source>
        <dbReference type="SAM" id="MobiDB-lite"/>
    </source>
</evidence>
<evidence type="ECO:0000313" key="7">
    <source>
        <dbReference type="EMBL" id="TQN00551.1"/>
    </source>
</evidence>
<dbReference type="PANTHER" id="PTHR30055">
    <property type="entry name" value="HTH-TYPE TRANSCRIPTIONAL REGULATOR RUTR"/>
    <property type="match status" value="1"/>
</dbReference>
<dbReference type="AlphaFoldDB" id="A0A4Y3URT5"/>
<keyword evidence="2 4" id="KW-0238">DNA-binding</keyword>
<evidence type="ECO:0000256" key="3">
    <source>
        <dbReference type="ARBA" id="ARBA00023163"/>
    </source>
</evidence>
<dbReference type="RefSeq" id="WP_211345040.1">
    <property type="nucleotide sequence ID" value="NZ_BJNA01000059.1"/>
</dbReference>
<keyword evidence="8" id="KW-1185">Reference proteome</keyword>
<organism evidence="7 8">
    <name type="scientific">Microbacterium lacticum</name>
    <dbReference type="NCBI Taxonomy" id="33885"/>
    <lineage>
        <taxon>Bacteria</taxon>
        <taxon>Bacillati</taxon>
        <taxon>Actinomycetota</taxon>
        <taxon>Actinomycetes</taxon>
        <taxon>Micrococcales</taxon>
        <taxon>Microbacteriaceae</taxon>
        <taxon>Microbacterium</taxon>
    </lineage>
</organism>
<dbReference type="Gene3D" id="1.10.357.10">
    <property type="entry name" value="Tetracycline Repressor, domain 2"/>
    <property type="match status" value="1"/>
</dbReference>
<dbReference type="InterPro" id="IPR001647">
    <property type="entry name" value="HTH_TetR"/>
</dbReference>
<feature type="compositionally biased region" description="Basic and acidic residues" evidence="5">
    <location>
        <begin position="210"/>
        <end position="228"/>
    </location>
</feature>
<dbReference type="PRINTS" id="PR00455">
    <property type="entry name" value="HTHTETR"/>
</dbReference>
<protein>
    <submittedName>
        <fullName evidence="7">TetR family transcriptional regulator</fullName>
    </submittedName>
</protein>
<dbReference type="PROSITE" id="PS50977">
    <property type="entry name" value="HTH_TETR_2"/>
    <property type="match status" value="1"/>
</dbReference>
<reference evidence="7 8" key="1">
    <citation type="submission" date="2019-06" db="EMBL/GenBank/DDBJ databases">
        <title>Sequencing the genomes of 1000 actinobacteria strains.</title>
        <authorList>
            <person name="Klenk H.-P."/>
        </authorList>
    </citation>
    <scope>NUCLEOTIDE SEQUENCE [LARGE SCALE GENOMIC DNA]</scope>
    <source>
        <strain evidence="7 8">DSM 20427</strain>
    </source>
</reference>
<accession>A0A4Y3URT5</accession>
<feature type="DNA-binding region" description="H-T-H motif" evidence="4">
    <location>
        <begin position="36"/>
        <end position="55"/>
    </location>
</feature>
<evidence type="ECO:0000256" key="4">
    <source>
        <dbReference type="PROSITE-ProRule" id="PRU00335"/>
    </source>
</evidence>
<evidence type="ECO:0000256" key="1">
    <source>
        <dbReference type="ARBA" id="ARBA00023015"/>
    </source>
</evidence>
<dbReference type="GO" id="GO:0003700">
    <property type="term" value="F:DNA-binding transcription factor activity"/>
    <property type="evidence" value="ECO:0007669"/>
    <property type="project" value="TreeGrafter"/>
</dbReference>
<proteinExistence type="predicted"/>
<keyword evidence="3" id="KW-0804">Transcription</keyword>
<sequence>MSASTSRRERNMADKSRRILSAAADLFDEHGYAGVTTQQIAERADVAAGTVFRYADSKAELLLAVFNERIAAAVDEGARTAASCTDPVDAVTALLEPLLQSAARTPVDTAIYQRELLFGDRGASGIGRYRREGLCVIDDLEARIAEAIEPYAAGVPARVAARSIFAATHIFLVQPSLGLGHDAAGLRAQIAQIIAGARTEAHTHAATPPRRHESEHEGGTPPVGEDHE</sequence>
<dbReference type="Pfam" id="PF00440">
    <property type="entry name" value="TetR_N"/>
    <property type="match status" value="1"/>
</dbReference>
<dbReference type="PANTHER" id="PTHR30055:SF234">
    <property type="entry name" value="HTH-TYPE TRANSCRIPTIONAL REGULATOR BETI"/>
    <property type="match status" value="1"/>
</dbReference>
<dbReference type="InterPro" id="IPR009057">
    <property type="entry name" value="Homeodomain-like_sf"/>
</dbReference>
<feature type="domain" description="HTH tetR-type" evidence="6">
    <location>
        <begin position="13"/>
        <end position="73"/>
    </location>
</feature>
<keyword evidence="1" id="KW-0805">Transcription regulation</keyword>
<evidence type="ECO:0000313" key="8">
    <source>
        <dbReference type="Proteomes" id="UP000319804"/>
    </source>
</evidence>
<dbReference type="InterPro" id="IPR050109">
    <property type="entry name" value="HTH-type_TetR-like_transc_reg"/>
</dbReference>
<feature type="region of interest" description="Disordered" evidence="5">
    <location>
        <begin position="199"/>
        <end position="228"/>
    </location>
</feature>
<dbReference type="EMBL" id="VFPS01000001">
    <property type="protein sequence ID" value="TQN00551.1"/>
    <property type="molecule type" value="Genomic_DNA"/>
</dbReference>
<dbReference type="GO" id="GO:0000976">
    <property type="term" value="F:transcription cis-regulatory region binding"/>
    <property type="evidence" value="ECO:0007669"/>
    <property type="project" value="TreeGrafter"/>
</dbReference>
<dbReference type="SUPFAM" id="SSF46689">
    <property type="entry name" value="Homeodomain-like"/>
    <property type="match status" value="1"/>
</dbReference>
<name>A0A4Y3URT5_9MICO</name>
<evidence type="ECO:0000259" key="6">
    <source>
        <dbReference type="PROSITE" id="PS50977"/>
    </source>
</evidence>
<gene>
    <name evidence="7" type="ORF">FHX68_0655</name>
</gene>
<comment type="caution">
    <text evidence="7">The sequence shown here is derived from an EMBL/GenBank/DDBJ whole genome shotgun (WGS) entry which is preliminary data.</text>
</comment>
<evidence type="ECO:0000256" key="2">
    <source>
        <dbReference type="ARBA" id="ARBA00023125"/>
    </source>
</evidence>
<dbReference type="Proteomes" id="UP000319804">
    <property type="component" value="Unassembled WGS sequence"/>
</dbReference>